<dbReference type="PANTHER" id="PTHR40619:SF3">
    <property type="entry name" value="FUNGAL STAND N-TERMINAL GOODBYE DOMAIN-CONTAINING PROTEIN"/>
    <property type="match status" value="1"/>
</dbReference>
<accession>A0AAJ0HV41</accession>
<proteinExistence type="predicted"/>
<evidence type="ECO:0000313" key="2">
    <source>
        <dbReference type="EMBL" id="KAK3363461.1"/>
    </source>
</evidence>
<comment type="caution">
    <text evidence="2">The sequence shown here is derived from an EMBL/GenBank/DDBJ whole genome shotgun (WGS) entry which is preliminary data.</text>
</comment>
<dbReference type="Proteomes" id="UP001275084">
    <property type="component" value="Unassembled WGS sequence"/>
</dbReference>
<reference evidence="2" key="1">
    <citation type="journal article" date="2023" name="Mol. Phylogenet. Evol.">
        <title>Genome-scale phylogeny and comparative genomics of the fungal order Sordariales.</title>
        <authorList>
            <person name="Hensen N."/>
            <person name="Bonometti L."/>
            <person name="Westerberg I."/>
            <person name="Brannstrom I.O."/>
            <person name="Guillou S."/>
            <person name="Cros-Aarteil S."/>
            <person name="Calhoun S."/>
            <person name="Haridas S."/>
            <person name="Kuo A."/>
            <person name="Mondo S."/>
            <person name="Pangilinan J."/>
            <person name="Riley R."/>
            <person name="LaButti K."/>
            <person name="Andreopoulos B."/>
            <person name="Lipzen A."/>
            <person name="Chen C."/>
            <person name="Yan M."/>
            <person name="Daum C."/>
            <person name="Ng V."/>
            <person name="Clum A."/>
            <person name="Steindorff A."/>
            <person name="Ohm R.A."/>
            <person name="Martin F."/>
            <person name="Silar P."/>
            <person name="Natvig D.O."/>
            <person name="Lalanne C."/>
            <person name="Gautier V."/>
            <person name="Ament-Velasquez S.L."/>
            <person name="Kruys A."/>
            <person name="Hutchinson M.I."/>
            <person name="Powell A.J."/>
            <person name="Barry K."/>
            <person name="Miller A.N."/>
            <person name="Grigoriev I.V."/>
            <person name="Debuchy R."/>
            <person name="Gladieux P."/>
            <person name="Hiltunen Thoren M."/>
            <person name="Johannesson H."/>
        </authorList>
    </citation>
    <scope>NUCLEOTIDE SEQUENCE</scope>
    <source>
        <strain evidence="2">CBS 955.72</strain>
    </source>
</reference>
<evidence type="ECO:0000313" key="3">
    <source>
        <dbReference type="Proteomes" id="UP001275084"/>
    </source>
</evidence>
<feature type="compositionally biased region" description="Basic and acidic residues" evidence="1">
    <location>
        <begin position="691"/>
        <end position="700"/>
    </location>
</feature>
<evidence type="ECO:0000256" key="1">
    <source>
        <dbReference type="SAM" id="MobiDB-lite"/>
    </source>
</evidence>
<name>A0AAJ0HV41_9PEZI</name>
<dbReference type="AlphaFoldDB" id="A0AAJ0HV41"/>
<sequence length="712" mass="80720">MAEPTSIAVDPHLQIAVTVIPVTAIEDKFDSPPLPDPKTAQFQPPVPFKRLALALQEYAPLKFGIAVGPETSKNGWDELFDRVNSAEKDVYGTDNSPGAIFNKLACKVGENREVIDPWVNLIPNEFGLAVLKSAIAIVLNFAEWRAEERQNLFDALVRIRDIIGSATWKTRSFQKDPDVSKFAVNLHDAVVGAVETIIQSMAKKKASARVLRKPRFDMPWGKKRGDTDVSRDKNKKRSQKKENTRDEDDRGEKRQDKEKGKNFNALEVLQVVEAAAEELDQVVDECGRQLLKNTNDLSKNTNDQTGIILGWVVSEADPLLKDINKGVGQLMVLMKKDRRERGKTSKSLRRVQAGIKTVARTNAANGDFFKFLLKEARRDEQETRAVLIERIRLLEKGKQTSEGVISLERLVEILLQDENSDDGLAPDIDSMLERTRNDMQRVIRRRGHIDVREQGHVLSLFQEARVLDWSENKHPDLILVDGNMAPRDKVSAMSLLCAEFLAERLSQGDVCLHFTCGLHTAARDPWSGPKGLARSIAAQLILTLNRQRDVNLDFLSSRRRVRELEADDMERLCKVVSALVEQFSPETTVFCIIDGISCLYREDGIEDLEILVEYLRKIVENDQLKPTLKVMITNSARTPGRLREMFEDDQYVRLRARLSSGQRRITRRVVEMQTSRLASRFGGRRSSVGFRGRDSETVDRDFDDDDENDYDD</sequence>
<feature type="region of interest" description="Disordered" evidence="1">
    <location>
        <begin position="684"/>
        <end position="712"/>
    </location>
</feature>
<gene>
    <name evidence="2" type="ORF">B0T25DRAFT_576052</name>
</gene>
<reference evidence="2" key="2">
    <citation type="submission" date="2023-06" db="EMBL/GenBank/DDBJ databases">
        <authorList>
            <consortium name="Lawrence Berkeley National Laboratory"/>
            <person name="Haridas S."/>
            <person name="Hensen N."/>
            <person name="Bonometti L."/>
            <person name="Westerberg I."/>
            <person name="Brannstrom I.O."/>
            <person name="Guillou S."/>
            <person name="Cros-Aarteil S."/>
            <person name="Calhoun S."/>
            <person name="Kuo A."/>
            <person name="Mondo S."/>
            <person name="Pangilinan J."/>
            <person name="Riley R."/>
            <person name="Labutti K."/>
            <person name="Andreopoulos B."/>
            <person name="Lipzen A."/>
            <person name="Chen C."/>
            <person name="Yanf M."/>
            <person name="Daum C."/>
            <person name="Ng V."/>
            <person name="Clum A."/>
            <person name="Steindorff A."/>
            <person name="Ohm R."/>
            <person name="Martin F."/>
            <person name="Silar P."/>
            <person name="Natvig D."/>
            <person name="Lalanne C."/>
            <person name="Gautier V."/>
            <person name="Ament-Velasquez S.L."/>
            <person name="Kruys A."/>
            <person name="Hutchinson M.I."/>
            <person name="Powell A.J."/>
            <person name="Barry K."/>
            <person name="Miller A.N."/>
            <person name="Grigoriev I.V."/>
            <person name="Debuchy R."/>
            <person name="Gladieux P."/>
            <person name="Thoren M.H."/>
            <person name="Johannesson H."/>
        </authorList>
    </citation>
    <scope>NUCLEOTIDE SEQUENCE</scope>
    <source>
        <strain evidence="2">CBS 955.72</strain>
    </source>
</reference>
<dbReference type="EMBL" id="JAUIQD010000001">
    <property type="protein sequence ID" value="KAK3363461.1"/>
    <property type="molecule type" value="Genomic_DNA"/>
</dbReference>
<keyword evidence="3" id="KW-1185">Reference proteome</keyword>
<feature type="compositionally biased region" description="Basic and acidic residues" evidence="1">
    <location>
        <begin position="240"/>
        <end position="259"/>
    </location>
</feature>
<dbReference type="PANTHER" id="PTHR40619">
    <property type="entry name" value="FUNGAL STAND N-TERMINAL GOODBYE DOMAIN-CONTAINING PROTEIN"/>
    <property type="match status" value="1"/>
</dbReference>
<protein>
    <submittedName>
        <fullName evidence="2">Uncharacterized protein</fullName>
    </submittedName>
</protein>
<feature type="region of interest" description="Disordered" evidence="1">
    <location>
        <begin position="217"/>
        <end position="259"/>
    </location>
</feature>
<organism evidence="2 3">
    <name type="scientific">Lasiosphaeria hispida</name>
    <dbReference type="NCBI Taxonomy" id="260671"/>
    <lineage>
        <taxon>Eukaryota</taxon>
        <taxon>Fungi</taxon>
        <taxon>Dikarya</taxon>
        <taxon>Ascomycota</taxon>
        <taxon>Pezizomycotina</taxon>
        <taxon>Sordariomycetes</taxon>
        <taxon>Sordariomycetidae</taxon>
        <taxon>Sordariales</taxon>
        <taxon>Lasiosphaeriaceae</taxon>
        <taxon>Lasiosphaeria</taxon>
    </lineage>
</organism>
<feature type="compositionally biased region" description="Acidic residues" evidence="1">
    <location>
        <begin position="701"/>
        <end position="712"/>
    </location>
</feature>
<feature type="compositionally biased region" description="Basic and acidic residues" evidence="1">
    <location>
        <begin position="223"/>
        <end position="232"/>
    </location>
</feature>